<dbReference type="EMBL" id="JBEPNW010000007">
    <property type="protein sequence ID" value="MET3869912.1"/>
    <property type="molecule type" value="Genomic_DNA"/>
</dbReference>
<evidence type="ECO:0000313" key="2">
    <source>
        <dbReference type="EMBL" id="MET3869912.1"/>
    </source>
</evidence>
<proteinExistence type="predicted"/>
<feature type="region of interest" description="Disordered" evidence="1">
    <location>
        <begin position="1"/>
        <end position="26"/>
    </location>
</feature>
<comment type="caution">
    <text evidence="2">The sequence shown here is derived from an EMBL/GenBank/DDBJ whole genome shotgun (WGS) entry which is preliminary data.</text>
</comment>
<reference evidence="2 3" key="1">
    <citation type="submission" date="2024-06" db="EMBL/GenBank/DDBJ databases">
        <title>Genomics of switchgrass bacterial isolates.</title>
        <authorList>
            <person name="Shade A."/>
        </authorList>
    </citation>
    <scope>NUCLEOTIDE SEQUENCE [LARGE SCALE GENOMIC DNA]</scope>
    <source>
        <strain evidence="2 3">PvP084</strain>
    </source>
</reference>
<gene>
    <name evidence="2" type="ORF">ABIC20_007297</name>
</gene>
<keyword evidence="3" id="KW-1185">Reference proteome</keyword>
<evidence type="ECO:0000313" key="3">
    <source>
        <dbReference type="Proteomes" id="UP001549119"/>
    </source>
</evidence>
<organism evidence="2 3">
    <name type="scientific">Methylobacterium radiotolerans</name>
    <dbReference type="NCBI Taxonomy" id="31998"/>
    <lineage>
        <taxon>Bacteria</taxon>
        <taxon>Pseudomonadati</taxon>
        <taxon>Pseudomonadota</taxon>
        <taxon>Alphaproteobacteria</taxon>
        <taxon>Hyphomicrobiales</taxon>
        <taxon>Methylobacteriaceae</taxon>
        <taxon>Methylobacterium</taxon>
    </lineage>
</organism>
<feature type="compositionally biased region" description="Basic and acidic residues" evidence="1">
    <location>
        <begin position="1"/>
        <end position="12"/>
    </location>
</feature>
<sequence length="65" mass="7043">MRGMRDGLDRLGDIVNRTSAPKGGVANPIVSRRRAFTVPLSCFVRRGKSEAVRQQLVLLAHGPGT</sequence>
<name>A0ABV2NTS1_9HYPH</name>
<dbReference type="Proteomes" id="UP001549119">
    <property type="component" value="Unassembled WGS sequence"/>
</dbReference>
<accession>A0ABV2NTS1</accession>
<protein>
    <submittedName>
        <fullName evidence="2">Uncharacterized protein</fullName>
    </submittedName>
</protein>
<evidence type="ECO:0000256" key="1">
    <source>
        <dbReference type="SAM" id="MobiDB-lite"/>
    </source>
</evidence>